<keyword evidence="1" id="KW-0812">Transmembrane</keyword>
<feature type="transmembrane region" description="Helical" evidence="1">
    <location>
        <begin position="80"/>
        <end position="97"/>
    </location>
</feature>
<feature type="transmembrane region" description="Helical" evidence="1">
    <location>
        <begin position="144"/>
        <end position="172"/>
    </location>
</feature>
<protein>
    <submittedName>
        <fullName evidence="2">YesL family protein</fullName>
    </submittedName>
</protein>
<organism evidence="2 3">
    <name type="scientific">Bacillus salipaludis</name>
    <dbReference type="NCBI Taxonomy" id="2547811"/>
    <lineage>
        <taxon>Bacteria</taxon>
        <taxon>Bacillati</taxon>
        <taxon>Bacillota</taxon>
        <taxon>Bacilli</taxon>
        <taxon>Bacillales</taxon>
        <taxon>Bacillaceae</taxon>
        <taxon>Bacillus</taxon>
    </lineage>
</organism>
<dbReference type="InterPro" id="IPR006938">
    <property type="entry name" value="DUF624"/>
</dbReference>
<proteinExistence type="predicted"/>
<dbReference type="Pfam" id="PF04854">
    <property type="entry name" value="DUF624"/>
    <property type="match status" value="1"/>
</dbReference>
<evidence type="ECO:0000256" key="1">
    <source>
        <dbReference type="SAM" id="Phobius"/>
    </source>
</evidence>
<reference evidence="2 3" key="1">
    <citation type="submission" date="2024-11" db="EMBL/GenBank/DDBJ databases">
        <authorList>
            <person name="Lucas J.A."/>
        </authorList>
    </citation>
    <scope>NUCLEOTIDE SEQUENCE [LARGE SCALE GENOMIC DNA]</scope>
    <source>
        <strain evidence="2 3">Z 5.4</strain>
    </source>
</reference>
<keyword evidence="3" id="KW-1185">Reference proteome</keyword>
<dbReference type="Proteomes" id="UP001623041">
    <property type="component" value="Unassembled WGS sequence"/>
</dbReference>
<keyword evidence="1" id="KW-1133">Transmembrane helix</keyword>
<evidence type="ECO:0000313" key="3">
    <source>
        <dbReference type="Proteomes" id="UP001623041"/>
    </source>
</evidence>
<evidence type="ECO:0000313" key="2">
    <source>
        <dbReference type="EMBL" id="MFK9095107.1"/>
    </source>
</evidence>
<feature type="transmembrane region" description="Helical" evidence="1">
    <location>
        <begin position="109"/>
        <end position="132"/>
    </location>
</feature>
<feature type="transmembrane region" description="Helical" evidence="1">
    <location>
        <begin position="25"/>
        <end position="51"/>
    </location>
</feature>
<feature type="transmembrane region" description="Helical" evidence="1">
    <location>
        <begin position="178"/>
        <end position="197"/>
    </location>
</feature>
<gene>
    <name evidence="2" type="ORF">ACJEBI_27075</name>
</gene>
<accession>A0ABW8RRE3</accession>
<name>A0ABW8RRE3_9BACI</name>
<keyword evidence="1" id="KW-0472">Membrane</keyword>
<sequence>METTRLINNINAACDWVVKLLYLNLLWVLFTVIGLVAAGIFPATAAMFTVLKDYQAGKNVRVFNAFKHAYKQEFRRANRLGSVVMIIPIIFYTDWLFTNHLSGTMEMVAKGILIGSACLYGMTLIYVFPVYLQVNRKVFTALKIAFLIGITYPLNTFLMLISIASLLFLFVFLPMAGYLFFASGLACIITFFTLRLFQKIEGRSEKMQKQERPRWVINN</sequence>
<dbReference type="EMBL" id="JBJHQH010000033">
    <property type="protein sequence ID" value="MFK9095107.1"/>
    <property type="molecule type" value="Genomic_DNA"/>
</dbReference>
<comment type="caution">
    <text evidence="2">The sequence shown here is derived from an EMBL/GenBank/DDBJ whole genome shotgun (WGS) entry which is preliminary data.</text>
</comment>
<dbReference type="RefSeq" id="WP_406583515.1">
    <property type="nucleotide sequence ID" value="NZ_JBJHQH010000033.1"/>
</dbReference>